<keyword evidence="1" id="KW-0145">Chemotaxis</keyword>
<dbReference type="GO" id="GO:0004888">
    <property type="term" value="F:transmembrane signaling receptor activity"/>
    <property type="evidence" value="ECO:0007669"/>
    <property type="project" value="InterPro"/>
</dbReference>
<dbReference type="PANTHER" id="PTHR43531">
    <property type="entry name" value="PROTEIN ICFG"/>
    <property type="match status" value="1"/>
</dbReference>
<dbReference type="PANTHER" id="PTHR43531:SF11">
    <property type="entry name" value="METHYL-ACCEPTING CHEMOTAXIS PROTEIN 3"/>
    <property type="match status" value="1"/>
</dbReference>
<keyword evidence="3" id="KW-0807">Transducer</keyword>
<dbReference type="InterPro" id="IPR004090">
    <property type="entry name" value="Chemotax_Me-accpt_rcpt"/>
</dbReference>
<dbReference type="Pfam" id="PF12729">
    <property type="entry name" value="4HB_MCP_1"/>
    <property type="match status" value="1"/>
</dbReference>
<evidence type="ECO:0000256" key="4">
    <source>
        <dbReference type="SAM" id="Phobius"/>
    </source>
</evidence>
<reference evidence="8" key="1">
    <citation type="submission" date="2016-09" db="EMBL/GenBank/DDBJ databases">
        <title>Genomics of Clostridium taeniosporum, an organism which forms endospores with ribbon-like appendages.</title>
        <authorList>
            <person name="Walker J.R."/>
        </authorList>
    </citation>
    <scope>NUCLEOTIDE SEQUENCE [LARGE SCALE GENOMIC DNA]</scope>
    <source>
        <strain evidence="8">1/k</strain>
    </source>
</reference>
<evidence type="ECO:0000259" key="5">
    <source>
        <dbReference type="PROSITE" id="PS50111"/>
    </source>
</evidence>
<dbReference type="GO" id="GO:0005886">
    <property type="term" value="C:plasma membrane"/>
    <property type="evidence" value="ECO:0007669"/>
    <property type="project" value="TreeGrafter"/>
</dbReference>
<dbReference type="SMART" id="SM00304">
    <property type="entry name" value="HAMP"/>
    <property type="match status" value="1"/>
</dbReference>
<dbReference type="EMBL" id="CP017253">
    <property type="protein sequence ID" value="AOR24389.1"/>
    <property type="molecule type" value="Genomic_DNA"/>
</dbReference>
<dbReference type="SUPFAM" id="SSF58104">
    <property type="entry name" value="Methyl-accepting chemotaxis protein (MCP) signaling domain"/>
    <property type="match status" value="1"/>
</dbReference>
<dbReference type="PROSITE" id="PS50111">
    <property type="entry name" value="CHEMOTAXIS_TRANSDUC_2"/>
    <property type="match status" value="1"/>
</dbReference>
<name>A0A1D7XMP6_9CLOT</name>
<dbReference type="AlphaFoldDB" id="A0A1D7XMP6"/>
<dbReference type="InterPro" id="IPR024478">
    <property type="entry name" value="HlyB_4HB_MCP"/>
</dbReference>
<dbReference type="CDD" id="cd06225">
    <property type="entry name" value="HAMP"/>
    <property type="match status" value="1"/>
</dbReference>
<dbReference type="Gene3D" id="6.10.340.10">
    <property type="match status" value="1"/>
</dbReference>
<dbReference type="InterPro" id="IPR003660">
    <property type="entry name" value="HAMP_dom"/>
</dbReference>
<feature type="transmembrane region" description="Helical" evidence="4">
    <location>
        <begin position="181"/>
        <end position="205"/>
    </location>
</feature>
<dbReference type="Proteomes" id="UP000094652">
    <property type="component" value="Chromosome"/>
</dbReference>
<protein>
    <submittedName>
        <fullName evidence="7">Chemotaxis protein</fullName>
    </submittedName>
</protein>
<feature type="domain" description="Methyl-accepting transducer" evidence="5">
    <location>
        <begin position="312"/>
        <end position="541"/>
    </location>
</feature>
<dbReference type="Pfam" id="PF00015">
    <property type="entry name" value="MCPsignal"/>
    <property type="match status" value="1"/>
</dbReference>
<keyword evidence="8" id="KW-1185">Reference proteome</keyword>
<dbReference type="SMART" id="SM00283">
    <property type="entry name" value="MA"/>
    <property type="match status" value="1"/>
</dbReference>
<gene>
    <name evidence="7" type="ORF">BGI42_11875</name>
</gene>
<feature type="domain" description="HAMP" evidence="6">
    <location>
        <begin position="210"/>
        <end position="262"/>
    </location>
</feature>
<keyword evidence="4" id="KW-0472">Membrane</keyword>
<evidence type="ECO:0000313" key="7">
    <source>
        <dbReference type="EMBL" id="AOR24389.1"/>
    </source>
</evidence>
<dbReference type="STRING" id="394958.BGI42_11875"/>
<dbReference type="Gene3D" id="1.10.287.950">
    <property type="entry name" value="Methyl-accepting chemotaxis protein"/>
    <property type="match status" value="1"/>
</dbReference>
<dbReference type="Pfam" id="PF00672">
    <property type="entry name" value="HAMP"/>
    <property type="match status" value="1"/>
</dbReference>
<feature type="transmembrane region" description="Helical" evidence="4">
    <location>
        <begin position="12"/>
        <end position="35"/>
    </location>
</feature>
<dbReference type="PROSITE" id="PS50885">
    <property type="entry name" value="HAMP"/>
    <property type="match status" value="1"/>
</dbReference>
<keyword evidence="4" id="KW-0812">Transmembrane</keyword>
<evidence type="ECO:0000256" key="2">
    <source>
        <dbReference type="ARBA" id="ARBA00029447"/>
    </source>
</evidence>
<dbReference type="GO" id="GO:0006935">
    <property type="term" value="P:chemotaxis"/>
    <property type="evidence" value="ECO:0007669"/>
    <property type="project" value="UniProtKB-KW"/>
</dbReference>
<comment type="similarity">
    <text evidence="2">Belongs to the methyl-accepting chemotaxis (MCP) protein family.</text>
</comment>
<dbReference type="KEGG" id="ctae:BGI42_11875"/>
<dbReference type="InterPro" id="IPR004089">
    <property type="entry name" value="MCPsignal_dom"/>
</dbReference>
<evidence type="ECO:0000313" key="8">
    <source>
        <dbReference type="Proteomes" id="UP000094652"/>
    </source>
</evidence>
<evidence type="ECO:0000256" key="3">
    <source>
        <dbReference type="PROSITE-ProRule" id="PRU00284"/>
    </source>
</evidence>
<dbReference type="RefSeq" id="WP_069680518.1">
    <property type="nucleotide sequence ID" value="NZ_CP017253.2"/>
</dbReference>
<dbReference type="GO" id="GO:0007165">
    <property type="term" value="P:signal transduction"/>
    <property type="evidence" value="ECO:0007669"/>
    <property type="project" value="UniProtKB-KW"/>
</dbReference>
<proteinExistence type="inferred from homology"/>
<keyword evidence="4" id="KW-1133">Transmembrane helix</keyword>
<dbReference type="PRINTS" id="PR00260">
    <property type="entry name" value="CHEMTRNSDUCR"/>
</dbReference>
<accession>A0A1D7XMP6</accession>
<evidence type="ECO:0000259" key="6">
    <source>
        <dbReference type="PROSITE" id="PS50885"/>
    </source>
</evidence>
<sequence length="560" mass="61820">MNIKDMPIYKKLIVSFVGIAIISIISGSIGVGFLIKNNKEYQYAFVNYGTLQGEIGKLSMEIQKARAIARDIVFLENENQLLESQKLLNECENKIIKSLEKVESKSIENKDICNKLKDSVQRYNSIINTVIQLGLDNKDQEAVDLLKKESKPIIENITTLTDELLNSNIVEYNKFSNKLRIASFIAIFLIILCIIISFVLSIIVAKYISKLISKPINDMVKIARHISEGNLDVSIESMSKDEIGELAFELSKMIKSLKVYIDDIKNVLGSISNGDFKVETEVEYKGNFIEIKNSLHNILQSLNEMFGEIREASNQVNSGAEQVSTTAQVLSEGSTNQANSVQELSLSMQKINEQVKNNAENADNTNEITIKLLEDVQKSNKEMKNMLISMNKIEKSSKDINNIIKAIDDIAEQTNLVALNAAIEAARAGEAGKGFAVVAEEVRKLANQSAQASKQTAILIEEAINNITNGKSLANNTAENLLEVVSKANKVTGLVCDIASSSEEQAESISQINNGIIQISDIIQSNSAISEESAAASEELTAQAETLNTMMQRIKLREQI</sequence>
<dbReference type="InterPro" id="IPR051310">
    <property type="entry name" value="MCP_chemotaxis"/>
</dbReference>
<dbReference type="OrthoDB" id="9814363at2"/>
<evidence type="ECO:0000256" key="1">
    <source>
        <dbReference type="ARBA" id="ARBA00022500"/>
    </source>
</evidence>
<organism evidence="7 8">
    <name type="scientific">Clostridium taeniosporum</name>
    <dbReference type="NCBI Taxonomy" id="394958"/>
    <lineage>
        <taxon>Bacteria</taxon>
        <taxon>Bacillati</taxon>
        <taxon>Bacillota</taxon>
        <taxon>Clostridia</taxon>
        <taxon>Eubacteriales</taxon>
        <taxon>Clostridiaceae</taxon>
        <taxon>Clostridium</taxon>
    </lineage>
</organism>